<sequence length="169" mass="18178">MSIVLVESRLPTPIFIISRVSAYAHLFESITATLVLWLCPSIAPNTPVRVVMLTKSCAVTVSSLKSTTTLVANSDADSSESASVKTAPADLGEEYIASFLSFARRISMPARRLSEHITSALGAPFHAPALEVPRSELLFRHPVPTSLAEDSSETEILLLEAELVEGEGR</sequence>
<gene>
    <name evidence="1" type="ORF">H0H81_011988</name>
</gene>
<accession>A0A9P7GJM1</accession>
<proteinExistence type="predicted"/>
<comment type="caution">
    <text evidence="1">The sequence shown here is derived from an EMBL/GenBank/DDBJ whole genome shotgun (WGS) entry which is preliminary data.</text>
</comment>
<evidence type="ECO:0000313" key="1">
    <source>
        <dbReference type="EMBL" id="KAG5650510.1"/>
    </source>
</evidence>
<keyword evidence="2" id="KW-1185">Reference proteome</keyword>
<name>A0A9P7GJM1_9AGAR</name>
<dbReference type="EMBL" id="JABCKI010000430">
    <property type="protein sequence ID" value="KAG5650510.1"/>
    <property type="molecule type" value="Genomic_DNA"/>
</dbReference>
<dbReference type="OrthoDB" id="3063983at2759"/>
<reference evidence="1" key="2">
    <citation type="submission" date="2021-10" db="EMBL/GenBank/DDBJ databases">
        <title>Phylogenomics reveals ancestral predisposition of the termite-cultivated fungus Termitomyces towards a domesticated lifestyle.</title>
        <authorList>
            <person name="Auxier B."/>
            <person name="Grum-Grzhimaylo A."/>
            <person name="Cardenas M.E."/>
            <person name="Lodge J.D."/>
            <person name="Laessoe T."/>
            <person name="Pedersen O."/>
            <person name="Smith M.E."/>
            <person name="Kuyper T.W."/>
            <person name="Franco-Molano E.A."/>
            <person name="Baroni T.J."/>
            <person name="Aanen D.K."/>
        </authorList>
    </citation>
    <scope>NUCLEOTIDE SEQUENCE</scope>
    <source>
        <strain evidence="1">D49</strain>
    </source>
</reference>
<dbReference type="AlphaFoldDB" id="A0A9P7GJM1"/>
<dbReference type="Proteomes" id="UP000717328">
    <property type="component" value="Unassembled WGS sequence"/>
</dbReference>
<organism evidence="1 2">
    <name type="scientific">Sphagnurus paluster</name>
    <dbReference type="NCBI Taxonomy" id="117069"/>
    <lineage>
        <taxon>Eukaryota</taxon>
        <taxon>Fungi</taxon>
        <taxon>Dikarya</taxon>
        <taxon>Basidiomycota</taxon>
        <taxon>Agaricomycotina</taxon>
        <taxon>Agaricomycetes</taxon>
        <taxon>Agaricomycetidae</taxon>
        <taxon>Agaricales</taxon>
        <taxon>Tricholomatineae</taxon>
        <taxon>Lyophyllaceae</taxon>
        <taxon>Sphagnurus</taxon>
    </lineage>
</organism>
<reference evidence="1" key="1">
    <citation type="submission" date="2021-02" db="EMBL/GenBank/DDBJ databases">
        <authorList>
            <person name="Nieuwenhuis M."/>
            <person name="Van De Peppel L.J.J."/>
        </authorList>
    </citation>
    <scope>NUCLEOTIDE SEQUENCE</scope>
    <source>
        <strain evidence="1">D49</strain>
    </source>
</reference>
<evidence type="ECO:0000313" key="2">
    <source>
        <dbReference type="Proteomes" id="UP000717328"/>
    </source>
</evidence>
<protein>
    <submittedName>
        <fullName evidence="1">Uncharacterized protein</fullName>
    </submittedName>
</protein>